<accession>A0A133NX85</accession>
<dbReference type="AlphaFoldDB" id="A0A133NX85"/>
<dbReference type="PATRIC" id="fig|2702.100.peg.693"/>
<organism evidence="1 2">
    <name type="scientific">Gardnerella vaginalis</name>
    <dbReference type="NCBI Taxonomy" id="2702"/>
    <lineage>
        <taxon>Bacteria</taxon>
        <taxon>Bacillati</taxon>
        <taxon>Actinomycetota</taxon>
        <taxon>Actinomycetes</taxon>
        <taxon>Bifidobacteriales</taxon>
        <taxon>Bifidobacteriaceae</taxon>
        <taxon>Gardnerella</taxon>
    </lineage>
</organism>
<reference evidence="1 2" key="1">
    <citation type="submission" date="2016-01" db="EMBL/GenBank/DDBJ databases">
        <authorList>
            <person name="Oliw E.H."/>
        </authorList>
    </citation>
    <scope>NUCLEOTIDE SEQUENCE [LARGE SCALE GENOMIC DNA]</scope>
    <source>
        <strain evidence="1 2">PSS_7772B</strain>
    </source>
</reference>
<dbReference type="EMBL" id="LRQB01000040">
    <property type="protein sequence ID" value="KXA20901.1"/>
    <property type="molecule type" value="Genomic_DNA"/>
</dbReference>
<evidence type="ECO:0000313" key="1">
    <source>
        <dbReference type="EMBL" id="KXA20901.1"/>
    </source>
</evidence>
<comment type="caution">
    <text evidence="1">The sequence shown here is derived from an EMBL/GenBank/DDBJ whole genome shotgun (WGS) entry which is preliminary data.</text>
</comment>
<proteinExistence type="predicted"/>
<evidence type="ECO:0000313" key="2">
    <source>
        <dbReference type="Proteomes" id="UP000070687"/>
    </source>
</evidence>
<name>A0A133NX85_GARVA</name>
<gene>
    <name evidence="1" type="ORF">HMPREF3208_00713</name>
</gene>
<sequence>MPTRPYFVERVRFAAICVRFYAISEDSCRAISVIANKRYYRKVVSVTNSANELRK</sequence>
<dbReference type="Proteomes" id="UP000070687">
    <property type="component" value="Unassembled WGS sequence"/>
</dbReference>
<protein>
    <submittedName>
        <fullName evidence="1">Uncharacterized protein</fullName>
    </submittedName>
</protein>